<sequence length="871" mass="98618">MLLTVPLQRCHSQHTIVVQHFHGEFHHQRILLQLLQEFPRIRSLDATKSLHALAITTGWNCPQPIFLNNNIISVYVSFGELFLARKVFDEMPRRNTVSYNTMIGCYSRCGDAEEAWKLFSEMRLCGYEPTQFTFGGLLSCQSLDLYRGFYLQALVLKSGLLYPDAFAGTALLGLFGKHGCLDECLKAFEDMPRKNLVTWNTMISLFGHHGFTEESIVMFRKIMKMEWALTEYSYVGVLSGFLWERDLELGEQVHGLLVKNGLVCNVLVLNALLNMYVKCSGPYIAEKVFGEASIRDVVSWNTIIGALTKSESPGKALELYLKMCLDGVWPNRTTFVSVINSCTRSENLMYGKLIHGMAIKHMLDRDIFVGSALVDLYAKTDWLGDAQRCFDDIDEKNVVSWNALIWGYSQKCCFSPVQLLCEMIQSGCQPNEVSFSTLLKSSDTVELQQLHSLIIKMGYHGNEYVSCSLITSYAKCGLISDALILLPANDTQLHVVPSNVIAGIYNRTGQYHKTQELYSLLEEPDIVSWNILIVACSRNGDYKEAFELLRHMRVAQIHLDKYTYVSLLSVCTNLCNLALGSSLHGLIIKTDPKRCDTFVSNVIIDMYGKCGSLESCLKIFDEMADRNLISWTVVISTLGLHGQSYKALQMFREMEAVGFTPDRVAFLAVLSACRHGGLVTEGKQLFEEMNMTYRIEPDFDHYQLMVDLLTRYGDLKEAERLILGMPFPPNALIWRRFLEACNRQRDAENLEVDNVNLESNGYSSSCSAIFFFQLSMAHFVVVTVVVSTVATATAAAIVVDTGVLEGLVEWTAKMGLRDLGLVERDWEEGRRGWVWDKGLVAGERCCLREPFRVGILERERYLRMWEWRGGT</sequence>
<dbReference type="PANTHER" id="PTHR47926:SF423">
    <property type="entry name" value="REPEAT-CONTAINING PROTEIN, PUTATIVE-RELATED"/>
    <property type="match status" value="1"/>
</dbReference>
<dbReference type="InterPro" id="IPR046960">
    <property type="entry name" value="PPR_At4g14850-like_plant"/>
</dbReference>
<proteinExistence type="predicted"/>
<dbReference type="FunFam" id="1.25.40.10:FF:000073">
    <property type="entry name" value="Pentatricopeptide repeat-containing protein chloroplastic"/>
    <property type="match status" value="1"/>
</dbReference>
<dbReference type="Pfam" id="PF13041">
    <property type="entry name" value="PPR_2"/>
    <property type="match status" value="4"/>
</dbReference>
<feature type="repeat" description="PPR" evidence="2">
    <location>
        <begin position="525"/>
        <end position="559"/>
    </location>
</feature>
<dbReference type="OrthoDB" id="1913111at2759"/>
<name>A0A834GPY8_RHOSS</name>
<feature type="repeat" description="PPR" evidence="2">
    <location>
        <begin position="296"/>
        <end position="330"/>
    </location>
</feature>
<dbReference type="Gene3D" id="1.25.40.10">
    <property type="entry name" value="Tetratricopeptide repeat domain"/>
    <property type="match status" value="6"/>
</dbReference>
<protein>
    <recommendedName>
        <fullName evidence="5">Pentatricopeptide repeat-containing protein</fullName>
    </recommendedName>
</protein>
<dbReference type="EMBL" id="WJXA01000008">
    <property type="protein sequence ID" value="KAF7135352.1"/>
    <property type="molecule type" value="Genomic_DNA"/>
</dbReference>
<keyword evidence="1" id="KW-0677">Repeat</keyword>
<dbReference type="PANTHER" id="PTHR47926">
    <property type="entry name" value="PENTATRICOPEPTIDE REPEAT-CONTAINING PROTEIN"/>
    <property type="match status" value="1"/>
</dbReference>
<dbReference type="InterPro" id="IPR002885">
    <property type="entry name" value="PPR_rpt"/>
</dbReference>
<dbReference type="Pfam" id="PF01535">
    <property type="entry name" value="PPR"/>
    <property type="match status" value="5"/>
</dbReference>
<dbReference type="FunFam" id="1.25.40.10:FF:000242">
    <property type="entry name" value="Pentatricopeptide repeat-containing protein"/>
    <property type="match status" value="1"/>
</dbReference>
<gene>
    <name evidence="3" type="ORF">RHSIM_Rhsim08G0164400</name>
</gene>
<evidence type="ECO:0000256" key="1">
    <source>
        <dbReference type="ARBA" id="ARBA00022737"/>
    </source>
</evidence>
<feature type="repeat" description="PPR" evidence="2">
    <location>
        <begin position="596"/>
        <end position="626"/>
    </location>
</feature>
<dbReference type="AlphaFoldDB" id="A0A834GPY8"/>
<feature type="repeat" description="PPR" evidence="2">
    <location>
        <begin position="195"/>
        <end position="229"/>
    </location>
</feature>
<dbReference type="InterPro" id="IPR011990">
    <property type="entry name" value="TPR-like_helical_dom_sf"/>
</dbReference>
<comment type="caution">
    <text evidence="3">The sequence shown here is derived from an EMBL/GenBank/DDBJ whole genome shotgun (WGS) entry which is preliminary data.</text>
</comment>
<dbReference type="FunFam" id="1.25.40.10:FF:001096">
    <property type="entry name" value="Pentatricopeptide repeat-containing protein"/>
    <property type="match status" value="1"/>
</dbReference>
<organism evidence="3 4">
    <name type="scientific">Rhododendron simsii</name>
    <name type="common">Sims's rhododendron</name>
    <dbReference type="NCBI Taxonomy" id="118357"/>
    <lineage>
        <taxon>Eukaryota</taxon>
        <taxon>Viridiplantae</taxon>
        <taxon>Streptophyta</taxon>
        <taxon>Embryophyta</taxon>
        <taxon>Tracheophyta</taxon>
        <taxon>Spermatophyta</taxon>
        <taxon>Magnoliopsida</taxon>
        <taxon>eudicotyledons</taxon>
        <taxon>Gunneridae</taxon>
        <taxon>Pentapetalae</taxon>
        <taxon>asterids</taxon>
        <taxon>Ericales</taxon>
        <taxon>Ericaceae</taxon>
        <taxon>Ericoideae</taxon>
        <taxon>Rhodoreae</taxon>
        <taxon>Rhododendron</taxon>
    </lineage>
</organism>
<evidence type="ECO:0000313" key="4">
    <source>
        <dbReference type="Proteomes" id="UP000626092"/>
    </source>
</evidence>
<evidence type="ECO:0000256" key="2">
    <source>
        <dbReference type="PROSITE-ProRule" id="PRU00708"/>
    </source>
</evidence>
<dbReference type="NCBIfam" id="TIGR00756">
    <property type="entry name" value="PPR"/>
    <property type="match status" value="6"/>
</dbReference>
<accession>A0A834GPY8</accession>
<reference evidence="3" key="1">
    <citation type="submission" date="2019-11" db="EMBL/GenBank/DDBJ databases">
        <authorList>
            <person name="Liu Y."/>
            <person name="Hou J."/>
            <person name="Li T.-Q."/>
            <person name="Guan C.-H."/>
            <person name="Wu X."/>
            <person name="Wu H.-Z."/>
            <person name="Ling F."/>
            <person name="Zhang R."/>
            <person name="Shi X.-G."/>
            <person name="Ren J.-P."/>
            <person name="Chen E.-F."/>
            <person name="Sun J.-M."/>
        </authorList>
    </citation>
    <scope>NUCLEOTIDE SEQUENCE</scope>
    <source>
        <strain evidence="3">Adult_tree_wgs_1</strain>
        <tissue evidence="3">Leaves</tissue>
    </source>
</reference>
<feature type="repeat" description="PPR" evidence="2">
    <location>
        <begin position="627"/>
        <end position="661"/>
    </location>
</feature>
<dbReference type="GO" id="GO:0003723">
    <property type="term" value="F:RNA binding"/>
    <property type="evidence" value="ECO:0007669"/>
    <property type="project" value="InterPro"/>
</dbReference>
<dbReference type="PROSITE" id="PS51375">
    <property type="entry name" value="PPR"/>
    <property type="match status" value="6"/>
</dbReference>
<dbReference type="Proteomes" id="UP000626092">
    <property type="component" value="Unassembled WGS sequence"/>
</dbReference>
<evidence type="ECO:0008006" key="5">
    <source>
        <dbReference type="Google" id="ProtNLM"/>
    </source>
</evidence>
<dbReference type="GO" id="GO:0009451">
    <property type="term" value="P:RNA modification"/>
    <property type="evidence" value="ECO:0007669"/>
    <property type="project" value="InterPro"/>
</dbReference>
<feature type="repeat" description="PPR" evidence="2">
    <location>
        <begin position="95"/>
        <end position="129"/>
    </location>
</feature>
<keyword evidence="4" id="KW-1185">Reference proteome</keyword>
<evidence type="ECO:0000313" key="3">
    <source>
        <dbReference type="EMBL" id="KAF7135352.1"/>
    </source>
</evidence>